<proteinExistence type="inferred from homology"/>
<dbReference type="InterPro" id="IPR032799">
    <property type="entry name" value="TAXi_C"/>
</dbReference>
<dbReference type="STRING" id="4155.A0A022RN96"/>
<feature type="domain" description="Peptidase A1" evidence="3">
    <location>
        <begin position="48"/>
        <end position="366"/>
    </location>
</feature>
<sequence>MASSSSSSLQFLLFLTLLSLTSSSFSQNPILPKAAILPLKKDPTTLQYIATVFMGGTLAAVELVVDINGGFVWVDCESNPTLRSHEPIKSCSLKCSMAKNPVNGCHSASKNCLLHPENTVSRMSVSGDLNEDRVAMEFWERNIGSRSLAKIENFLFSCAPNLLMKGLASGAKGMLGLGNSRISFPSQFSTEFGFFRRKFSLRLSSSKGSIFFGGSPYDESSMVYTPLTFLKNGFFLQDGYYINVGSIKVSGKKVSLQRKGLPFKTKLTSAMNMTRVSAVAPFEVCFGSKGVGNIPDVPIVDLVLQSEMVRWRIHGRNSMVDVGDGVFCLGFLDGGLSPRDAIVLGGYQMEDYLLEFNLGNSMLGFSSLATVEKNSLSDFEALSG</sequence>
<reference evidence="4 5" key="1">
    <citation type="journal article" date="2013" name="Proc. Natl. Acad. Sci. U.S.A.">
        <title>Fine-scale variation in meiotic recombination in Mimulus inferred from population shotgun sequencing.</title>
        <authorList>
            <person name="Hellsten U."/>
            <person name="Wright K.M."/>
            <person name="Jenkins J."/>
            <person name="Shu S."/>
            <person name="Yuan Y."/>
            <person name="Wessler S.R."/>
            <person name="Schmutz J."/>
            <person name="Willis J.H."/>
            <person name="Rokhsar D.S."/>
        </authorList>
    </citation>
    <scope>NUCLEOTIDE SEQUENCE [LARGE SCALE GENOMIC DNA]</scope>
    <source>
        <strain evidence="5">cv. DUN x IM62</strain>
    </source>
</reference>
<dbReference type="eggNOG" id="KOG1339">
    <property type="taxonomic scope" value="Eukaryota"/>
</dbReference>
<gene>
    <name evidence="4" type="ORF">MIMGU_mgv1a008121mg</name>
</gene>
<dbReference type="InterPro" id="IPR033121">
    <property type="entry name" value="PEPTIDASE_A1"/>
</dbReference>
<dbReference type="InterPro" id="IPR021109">
    <property type="entry name" value="Peptidase_aspartic_dom_sf"/>
</dbReference>
<dbReference type="GO" id="GO:0006508">
    <property type="term" value="P:proteolysis"/>
    <property type="evidence" value="ECO:0007669"/>
    <property type="project" value="InterPro"/>
</dbReference>
<dbReference type="GO" id="GO:0004190">
    <property type="term" value="F:aspartic-type endopeptidase activity"/>
    <property type="evidence" value="ECO:0007669"/>
    <property type="project" value="InterPro"/>
</dbReference>
<dbReference type="Proteomes" id="UP000030748">
    <property type="component" value="Unassembled WGS sequence"/>
</dbReference>
<keyword evidence="5" id="KW-1185">Reference proteome</keyword>
<feature type="chain" id="PRO_5001505202" description="Peptidase A1 domain-containing protein" evidence="2">
    <location>
        <begin position="27"/>
        <end position="384"/>
    </location>
</feature>
<dbReference type="EMBL" id="KI630320">
    <property type="protein sequence ID" value="EYU41534.1"/>
    <property type="molecule type" value="Genomic_DNA"/>
</dbReference>
<comment type="similarity">
    <text evidence="1">Belongs to the peptidase A1 family.</text>
</comment>
<dbReference type="AlphaFoldDB" id="A0A022RN96"/>
<dbReference type="InterPro" id="IPR032861">
    <property type="entry name" value="TAXi_N"/>
</dbReference>
<evidence type="ECO:0000313" key="4">
    <source>
        <dbReference type="EMBL" id="EYU41534.1"/>
    </source>
</evidence>
<dbReference type="Gene3D" id="2.40.70.10">
    <property type="entry name" value="Acid Proteases"/>
    <property type="match status" value="2"/>
</dbReference>
<evidence type="ECO:0000313" key="5">
    <source>
        <dbReference type="Proteomes" id="UP000030748"/>
    </source>
</evidence>
<organism evidence="4 5">
    <name type="scientific">Erythranthe guttata</name>
    <name type="common">Yellow monkey flower</name>
    <name type="synonym">Mimulus guttatus</name>
    <dbReference type="NCBI Taxonomy" id="4155"/>
    <lineage>
        <taxon>Eukaryota</taxon>
        <taxon>Viridiplantae</taxon>
        <taxon>Streptophyta</taxon>
        <taxon>Embryophyta</taxon>
        <taxon>Tracheophyta</taxon>
        <taxon>Spermatophyta</taxon>
        <taxon>Magnoliopsida</taxon>
        <taxon>eudicotyledons</taxon>
        <taxon>Gunneridae</taxon>
        <taxon>Pentapetalae</taxon>
        <taxon>asterids</taxon>
        <taxon>lamiids</taxon>
        <taxon>Lamiales</taxon>
        <taxon>Phrymaceae</taxon>
        <taxon>Erythranthe</taxon>
    </lineage>
</organism>
<dbReference type="InterPro" id="IPR001461">
    <property type="entry name" value="Aspartic_peptidase_A1"/>
</dbReference>
<name>A0A022RN96_ERYGU</name>
<accession>A0A022RN96</accession>
<feature type="signal peptide" evidence="2">
    <location>
        <begin position="1"/>
        <end position="26"/>
    </location>
</feature>
<dbReference type="PROSITE" id="PS51767">
    <property type="entry name" value="PEPTIDASE_A1"/>
    <property type="match status" value="1"/>
</dbReference>
<evidence type="ECO:0000259" key="3">
    <source>
        <dbReference type="PROSITE" id="PS51767"/>
    </source>
</evidence>
<evidence type="ECO:0000256" key="2">
    <source>
        <dbReference type="SAM" id="SignalP"/>
    </source>
</evidence>
<keyword evidence="2" id="KW-0732">Signal</keyword>
<dbReference type="Pfam" id="PF14543">
    <property type="entry name" value="TAXi_N"/>
    <property type="match status" value="1"/>
</dbReference>
<dbReference type="PANTHER" id="PTHR47965:SF46">
    <property type="entry name" value="BASIC 7S GLOBULIN-LIKE"/>
    <property type="match status" value="1"/>
</dbReference>
<dbReference type="SUPFAM" id="SSF50630">
    <property type="entry name" value="Acid proteases"/>
    <property type="match status" value="1"/>
</dbReference>
<dbReference type="PANTHER" id="PTHR47965">
    <property type="entry name" value="ASPARTYL PROTEASE-RELATED"/>
    <property type="match status" value="1"/>
</dbReference>
<protein>
    <recommendedName>
        <fullName evidence="3">Peptidase A1 domain-containing protein</fullName>
    </recommendedName>
</protein>
<dbReference type="Pfam" id="PF14541">
    <property type="entry name" value="TAXi_C"/>
    <property type="match status" value="1"/>
</dbReference>
<evidence type="ECO:0000256" key="1">
    <source>
        <dbReference type="ARBA" id="ARBA00007447"/>
    </source>
</evidence>